<evidence type="ECO:0000256" key="1">
    <source>
        <dbReference type="SAM" id="MobiDB-lite"/>
    </source>
</evidence>
<proteinExistence type="predicted"/>
<organism evidence="2 3">
    <name type="scientific">Sorangium cellulosum So0157-2</name>
    <dbReference type="NCBI Taxonomy" id="1254432"/>
    <lineage>
        <taxon>Bacteria</taxon>
        <taxon>Pseudomonadati</taxon>
        <taxon>Myxococcota</taxon>
        <taxon>Polyangia</taxon>
        <taxon>Polyangiales</taxon>
        <taxon>Polyangiaceae</taxon>
        <taxon>Sorangium</taxon>
    </lineage>
</organism>
<dbReference type="AlphaFoldDB" id="S4XZP0"/>
<dbReference type="KEGG" id="scu:SCE1572_26930"/>
<dbReference type="STRING" id="1254432.SCE1572_26930"/>
<dbReference type="HOGENOM" id="CLU_733418_0_0_7"/>
<feature type="region of interest" description="Disordered" evidence="1">
    <location>
        <begin position="250"/>
        <end position="278"/>
    </location>
</feature>
<sequence>MPALLPLIEDLARQPVVADLEVPAPLVLRRVEDGRPFQRLERRPELVRGEDPEQLLLGAQRAAAVRRHQVILEQPLGPAAQRAEAGERRLQVPAQDGLGLDRIGRRSLRALLEERAAHDLRVRGLRLGLIGRGLAGHAHLEQERAQVRRRPRLRRLARGGRLADGLAELGDRERADAEAVIEEPAVLAQPIAEAAEVVLAERQHQAQVAGGQPGEAVHAVEERLGLGRAARRVEQLLDLIEVDDGEPRRPARRALRRREQRVRGRGAGRPVAEAEGAVHRVGEPARRVLILGPGVDPRHADLLLLDERREDRRLHQGGLARAGRPEDGDAAVGEDGCLEPVGQVASPVKAITVGGAVRLRTWKGVLHCGAARASKSE</sequence>
<name>S4XZP0_SORCE</name>
<protein>
    <submittedName>
        <fullName evidence="2">Uncharacterized protein</fullName>
    </submittedName>
</protein>
<evidence type="ECO:0000313" key="2">
    <source>
        <dbReference type="EMBL" id="AGP37791.1"/>
    </source>
</evidence>
<dbReference type="PATRIC" id="fig|1254432.3.peg.6092"/>
<dbReference type="EMBL" id="CP003969">
    <property type="protein sequence ID" value="AGP37791.1"/>
    <property type="molecule type" value="Genomic_DNA"/>
</dbReference>
<feature type="compositionally biased region" description="Basic residues" evidence="1">
    <location>
        <begin position="250"/>
        <end position="266"/>
    </location>
</feature>
<feature type="region of interest" description="Disordered" evidence="1">
    <location>
        <begin position="316"/>
        <end position="335"/>
    </location>
</feature>
<accession>S4XZP0</accession>
<dbReference type="Proteomes" id="UP000014803">
    <property type="component" value="Chromosome"/>
</dbReference>
<gene>
    <name evidence="2" type="ORF">SCE1572_26930</name>
</gene>
<reference evidence="2 3" key="1">
    <citation type="journal article" date="2013" name="Sci. Rep.">
        <title>Extraordinary expansion of a Sorangium cellulosum genome from an alkaline milieu.</title>
        <authorList>
            <person name="Han K."/>
            <person name="Li Z.F."/>
            <person name="Peng R."/>
            <person name="Zhu L.P."/>
            <person name="Zhou T."/>
            <person name="Wang L.G."/>
            <person name="Li S.G."/>
            <person name="Zhang X.B."/>
            <person name="Hu W."/>
            <person name="Wu Z.H."/>
            <person name="Qin N."/>
            <person name="Li Y.Z."/>
        </authorList>
    </citation>
    <scope>NUCLEOTIDE SEQUENCE [LARGE SCALE GENOMIC DNA]</scope>
    <source>
        <strain evidence="2 3">So0157-2</strain>
    </source>
</reference>
<evidence type="ECO:0000313" key="3">
    <source>
        <dbReference type="Proteomes" id="UP000014803"/>
    </source>
</evidence>